<organism evidence="6 7">
    <name type="scientific">Clostridium neonatale</name>
    <dbReference type="NCBI Taxonomy" id="137838"/>
    <lineage>
        <taxon>Bacteria</taxon>
        <taxon>Bacillati</taxon>
        <taxon>Bacillota</taxon>
        <taxon>Clostridia</taxon>
        <taxon>Eubacteriales</taxon>
        <taxon>Clostridiaceae</taxon>
        <taxon>Clostridium</taxon>
    </lineage>
</organism>
<evidence type="ECO:0000259" key="5">
    <source>
        <dbReference type="Pfam" id="PF13476"/>
    </source>
</evidence>
<feature type="coiled-coil region" evidence="4">
    <location>
        <begin position="465"/>
        <end position="565"/>
    </location>
</feature>
<feature type="domain" description="Rad50/SbcC-type AAA" evidence="5">
    <location>
        <begin position="5"/>
        <end position="244"/>
    </location>
</feature>
<evidence type="ECO:0000256" key="3">
    <source>
        <dbReference type="ARBA" id="ARBA00013368"/>
    </source>
</evidence>
<dbReference type="Pfam" id="PF13558">
    <property type="entry name" value="SbcC_Walker_B"/>
    <property type="match status" value="1"/>
</dbReference>
<dbReference type="GO" id="GO:0016887">
    <property type="term" value="F:ATP hydrolysis activity"/>
    <property type="evidence" value="ECO:0007669"/>
    <property type="project" value="InterPro"/>
</dbReference>
<comment type="caution">
    <text evidence="6">The sequence shown here is derived from an EMBL/GenBank/DDBJ whole genome shotgun (WGS) entry which is preliminary data.</text>
</comment>
<sequence>MRPIKLMIEGLNSFIEKQTIDFEDLTSEGFFGIFGPTGSGKSSILDGITLALYGNIARKSSNYININCDRLNVNFEFQICSSEVKRYIVDREFRRKKDGSILSGKCKLIDCENDEILADSVKGINKAIESIIGLNLEDFTRTVVLPQGKFSDFLKLEGKDRREMLERLFNLQKYGDNLSNKLSREITRQRSESNILNGQLMGYEDITDENINAKKEALNEINNNLVSLKDENEKLDKKFKECENLWNLQIELNEYSEKRLKLKEKEDKYNELKSIIKLGEASNRVLPYLKAYENTIAAFKENKTQLTLLSSKLQNIKIEKEEIDKTYDLAKEKKDNDLPKLLVNEKMVSDAISEEEALKSIEAKISLLLNEKKALHIKIEEDSKKLLELEEEIKRYSAECENNQSEYDKLKIDEEFKVKVQKGILDEQRLSSIKDALIKDKEKKENIEKDNLVVLEEGKKLRSILEEKKKILNEYNEKIKSLDENCPGDQNALLGLRDLINVAKERTNNLNKLNEENKACENEIKKLDSEKEDKKKELEAFEKELDEFKDELNEAIKENLAHTLRVDLIEGDTCPVCGSTHHVKENIKNDELKDVTVIEEKIKAKEKEIKLISEAIIKYESRILLLNEKNNKNKEEIIKIEEFLKEASLEELQKRFSKLEKDLDVYKKERESTEKALNNIKNEITEEDGKINSKREVYANNVKQLNLLNKEITDKEEEFNIYENILSKLKEDTSVEDFKKKNEEITQIELKRNSLEKVLKEKRNELDKLKKLKENKNAELSISKESAAKIDTNLNSYEESKKEKIQSIKNKVGEEKELKKLLITIKKNIIDISELYKRTEERKNEIEKEYKDINEKLISAQSKDNDLTVRKNQDEISLSKSIKDEGFESSEDVRKSLIKEELLNSYKDNVNLYNENLSKIDGAIESLLKKIDDREISKEEYERIKLLKVQEYERYSKLNEEKIKCDEELKVLETKMNEQKELLSKRKELDHKISLLSDLDKLFKGKKFVEFVAAYQLKYVTIEASKRLKEITHGNFGIEVDENGRFIMRDYKNGGAERDASTLSGGETFLASLSLALALSAQIQLKGTAPLELFFLDEGFGTLDEDLLEVVMSSLERIHNDRLKVGIISHVESIKNRVPVKLVITPAECGVGGSKVRIERT</sequence>
<dbReference type="AlphaFoldDB" id="A0A2A7MJV2"/>
<dbReference type="STRING" id="137838.GCA_001458595_03447"/>
<evidence type="ECO:0000256" key="2">
    <source>
        <dbReference type="ARBA" id="ARBA00011322"/>
    </source>
</evidence>
<dbReference type="OrthoDB" id="9795626at2"/>
<feature type="coiled-coil region" evidence="4">
    <location>
        <begin position="372"/>
        <end position="413"/>
    </location>
</feature>
<feature type="coiled-coil region" evidence="4">
    <location>
        <begin position="924"/>
        <end position="992"/>
    </location>
</feature>
<feature type="coiled-coil region" evidence="4">
    <location>
        <begin position="829"/>
        <end position="863"/>
    </location>
</feature>
<dbReference type="InterPro" id="IPR027417">
    <property type="entry name" value="P-loop_NTPase"/>
</dbReference>
<dbReference type="PANTHER" id="PTHR32114:SF2">
    <property type="entry name" value="ABC TRANSPORTER ABCH.3"/>
    <property type="match status" value="1"/>
</dbReference>
<evidence type="ECO:0000313" key="7">
    <source>
        <dbReference type="Proteomes" id="UP000220840"/>
    </source>
</evidence>
<evidence type="ECO:0000313" key="6">
    <source>
        <dbReference type="EMBL" id="PEG31984.1"/>
    </source>
</evidence>
<protein>
    <recommendedName>
        <fullName evidence="3">Nuclease SbcCD subunit C</fullName>
    </recommendedName>
</protein>
<dbReference type="InterPro" id="IPR038729">
    <property type="entry name" value="Rad50/SbcC_AAA"/>
</dbReference>
<comment type="subunit">
    <text evidence="2">Heterodimer of SbcC and SbcD.</text>
</comment>
<dbReference type="EMBL" id="PDCJ01000001">
    <property type="protein sequence ID" value="PEG31984.1"/>
    <property type="molecule type" value="Genomic_DNA"/>
</dbReference>
<evidence type="ECO:0000256" key="4">
    <source>
        <dbReference type="SAM" id="Coils"/>
    </source>
</evidence>
<reference evidence="6 7" key="1">
    <citation type="submission" date="2017-10" db="EMBL/GenBank/DDBJ databases">
        <title>Effective Description of Clostridium neonatale sp. nov. linked to necrotizing enterocolitis in neonates and a clarification of species assignable to the genus Clostridium (Prazmowski 1880) emend. Lawson and Rainey 2016.</title>
        <authorList>
            <person name="Bernard K."/>
            <person name="Burdz T."/>
            <person name="Wiebe D."/>
            <person name="Balcewich B."/>
            <person name="Alfa M."/>
            <person name="Bernier A.-M."/>
        </authorList>
    </citation>
    <scope>NUCLEOTIDE SEQUENCE [LARGE SCALE GENOMIC DNA]</scope>
    <source>
        <strain evidence="6 7">LCDC99A005</strain>
    </source>
</reference>
<dbReference type="Gene3D" id="3.40.50.300">
    <property type="entry name" value="P-loop containing nucleotide triphosphate hydrolases"/>
    <property type="match status" value="2"/>
</dbReference>
<gene>
    <name evidence="6" type="ORF">CQ394_09855</name>
</gene>
<proteinExistence type="inferred from homology"/>
<feature type="coiled-coil region" evidence="4">
    <location>
        <begin position="602"/>
        <end position="786"/>
    </location>
</feature>
<dbReference type="Pfam" id="PF13476">
    <property type="entry name" value="AAA_23"/>
    <property type="match status" value="1"/>
</dbReference>
<dbReference type="GO" id="GO:0006302">
    <property type="term" value="P:double-strand break repair"/>
    <property type="evidence" value="ECO:0007669"/>
    <property type="project" value="InterPro"/>
</dbReference>
<keyword evidence="4" id="KW-0175">Coiled coil</keyword>
<feature type="coiled-coil region" evidence="4">
    <location>
        <begin position="211"/>
        <end position="333"/>
    </location>
</feature>
<dbReference type="Proteomes" id="UP000220840">
    <property type="component" value="Unassembled WGS sequence"/>
</dbReference>
<accession>A0A2A7MJV2</accession>
<name>A0A2A7MJV2_9CLOT</name>
<keyword evidence="7" id="KW-1185">Reference proteome</keyword>
<dbReference type="PANTHER" id="PTHR32114">
    <property type="entry name" value="ABC TRANSPORTER ABCH.3"/>
    <property type="match status" value="1"/>
</dbReference>
<dbReference type="RefSeq" id="WP_058296130.1">
    <property type="nucleotide sequence ID" value="NZ_CAMRXB010000031.1"/>
</dbReference>
<dbReference type="SUPFAM" id="SSF52540">
    <property type="entry name" value="P-loop containing nucleoside triphosphate hydrolases"/>
    <property type="match status" value="2"/>
</dbReference>
<comment type="similarity">
    <text evidence="1">Belongs to the SMC family. SbcC subfamily.</text>
</comment>
<evidence type="ECO:0000256" key="1">
    <source>
        <dbReference type="ARBA" id="ARBA00006930"/>
    </source>
</evidence>